<dbReference type="EMBL" id="LTDM01000053">
    <property type="protein sequence ID" value="OLS02008.1"/>
    <property type="molecule type" value="Genomic_DNA"/>
</dbReference>
<dbReference type="InterPro" id="IPR003848">
    <property type="entry name" value="DUF218"/>
</dbReference>
<protein>
    <recommendedName>
        <fullName evidence="1">DUF218 domain-containing protein</fullName>
    </recommendedName>
</protein>
<name>A0A1U7M483_TISCR</name>
<comment type="caution">
    <text evidence="2">The sequence shown here is derived from an EMBL/GenBank/DDBJ whole genome shotgun (WGS) entry which is preliminary data.</text>
</comment>
<dbReference type="PANTHER" id="PTHR30336:SF20">
    <property type="entry name" value="DUF218 DOMAIN-CONTAINING PROTEIN"/>
    <property type="match status" value="1"/>
</dbReference>
<sequence>MEYPFDCISEFIFAESDIKKSDIILIPGASQPQLMEKAVELYTDGFAKYMLPSGGRNSKLPSNETEWGYLRRIGINSGIPEKSILKEDKAKNTFENAKYSLKVLQTLDIAIENVILVCKTYHARRALLTYKSVFPSGVNFYICPVIDKRGISKENWTLNENSIRIVMNEVVKIGIYFEDKINKWV</sequence>
<dbReference type="CDD" id="cd06259">
    <property type="entry name" value="YdcF-like"/>
    <property type="match status" value="1"/>
</dbReference>
<organism evidence="2 3">
    <name type="scientific">Tissierella creatinophila DSM 6911</name>
    <dbReference type="NCBI Taxonomy" id="1123403"/>
    <lineage>
        <taxon>Bacteria</taxon>
        <taxon>Bacillati</taxon>
        <taxon>Bacillota</taxon>
        <taxon>Tissierellia</taxon>
        <taxon>Tissierellales</taxon>
        <taxon>Tissierellaceae</taxon>
        <taxon>Tissierella</taxon>
    </lineage>
</organism>
<dbReference type="InterPro" id="IPR051599">
    <property type="entry name" value="Cell_Envelope_Assoc"/>
</dbReference>
<dbReference type="Proteomes" id="UP000186112">
    <property type="component" value="Unassembled WGS sequence"/>
</dbReference>
<dbReference type="RefSeq" id="WP_075727887.1">
    <property type="nucleotide sequence ID" value="NZ_LTDM01000053.1"/>
</dbReference>
<reference evidence="2 3" key="1">
    <citation type="submission" date="2016-02" db="EMBL/GenBank/DDBJ databases">
        <title>Genome sequence of Tissierella creatinophila DSM 6911.</title>
        <authorList>
            <person name="Poehlein A."/>
            <person name="Daniel R."/>
        </authorList>
    </citation>
    <scope>NUCLEOTIDE SEQUENCE [LARGE SCALE GENOMIC DNA]</scope>
    <source>
        <strain evidence="2 3">DSM 6911</strain>
    </source>
</reference>
<proteinExistence type="predicted"/>
<dbReference type="AlphaFoldDB" id="A0A1U7M483"/>
<accession>A0A1U7M483</accession>
<feature type="domain" description="DUF218" evidence="1">
    <location>
        <begin position="22"/>
        <end position="150"/>
    </location>
</feature>
<dbReference type="Pfam" id="PF02698">
    <property type="entry name" value="DUF218"/>
    <property type="match status" value="1"/>
</dbReference>
<evidence type="ECO:0000313" key="3">
    <source>
        <dbReference type="Proteomes" id="UP000186112"/>
    </source>
</evidence>
<dbReference type="OrthoDB" id="9782395at2"/>
<evidence type="ECO:0000313" key="2">
    <source>
        <dbReference type="EMBL" id="OLS02008.1"/>
    </source>
</evidence>
<dbReference type="GO" id="GO:0005886">
    <property type="term" value="C:plasma membrane"/>
    <property type="evidence" value="ECO:0007669"/>
    <property type="project" value="TreeGrafter"/>
</dbReference>
<dbReference type="InterPro" id="IPR014729">
    <property type="entry name" value="Rossmann-like_a/b/a_fold"/>
</dbReference>
<dbReference type="PANTHER" id="PTHR30336">
    <property type="entry name" value="INNER MEMBRANE PROTEIN, PROBABLE PERMEASE"/>
    <property type="match status" value="1"/>
</dbReference>
<evidence type="ECO:0000259" key="1">
    <source>
        <dbReference type="Pfam" id="PF02698"/>
    </source>
</evidence>
<dbReference type="Gene3D" id="3.40.50.620">
    <property type="entry name" value="HUPs"/>
    <property type="match status" value="1"/>
</dbReference>
<keyword evidence="3" id="KW-1185">Reference proteome</keyword>
<gene>
    <name evidence="2" type="ORF">TICRE_21500</name>
</gene>